<evidence type="ECO:0000256" key="9">
    <source>
        <dbReference type="HAMAP-Rule" id="MF_02040"/>
    </source>
</evidence>
<comment type="similarity">
    <text evidence="1">In the N-terminal section; belongs to the MIP18 family.</text>
</comment>
<dbReference type="GO" id="GO:0016226">
    <property type="term" value="P:iron-sulfur cluster assembly"/>
    <property type="evidence" value="ECO:0007669"/>
    <property type="project" value="InterPro"/>
</dbReference>
<keyword evidence="8 9" id="KW-0411">Iron-sulfur</keyword>
<comment type="similarity">
    <text evidence="2">In the C-terminal section; belongs to the Mrp/NBP35 ATP-binding proteins family.</text>
</comment>
<accession>A0A4P6EPX3</accession>
<dbReference type="PROSITE" id="PS01215">
    <property type="entry name" value="MRP"/>
    <property type="match status" value="1"/>
</dbReference>
<dbReference type="PANTHER" id="PTHR42961">
    <property type="entry name" value="IRON-SULFUR PROTEIN NUBPL"/>
    <property type="match status" value="1"/>
</dbReference>
<dbReference type="Pfam" id="PF01883">
    <property type="entry name" value="FeS_assembly_P"/>
    <property type="match status" value="1"/>
</dbReference>
<feature type="domain" description="MIP18 family-like" evidence="10">
    <location>
        <begin position="6"/>
        <end position="81"/>
    </location>
</feature>
<protein>
    <recommendedName>
        <fullName evidence="9">Iron-sulfur cluster carrier protein</fullName>
    </recommendedName>
</protein>
<dbReference type="InterPro" id="IPR027417">
    <property type="entry name" value="P-loop_NTPase"/>
</dbReference>
<keyword evidence="12" id="KW-1185">Reference proteome</keyword>
<comment type="similarity">
    <text evidence="9">Belongs to the Mrp/NBP35 ATP-binding proteins family.</text>
</comment>
<dbReference type="InterPro" id="IPR000808">
    <property type="entry name" value="Mrp-like_CS"/>
</dbReference>
<dbReference type="PANTHER" id="PTHR42961:SF2">
    <property type="entry name" value="IRON-SULFUR PROTEIN NUBPL"/>
    <property type="match status" value="1"/>
</dbReference>
<dbReference type="GO" id="GO:0140663">
    <property type="term" value="F:ATP-dependent FeS chaperone activity"/>
    <property type="evidence" value="ECO:0007669"/>
    <property type="project" value="InterPro"/>
</dbReference>
<keyword evidence="5 9" id="KW-0378">Hydrolase</keyword>
<evidence type="ECO:0000259" key="10">
    <source>
        <dbReference type="Pfam" id="PF01883"/>
    </source>
</evidence>
<dbReference type="HAMAP" id="MF_02040">
    <property type="entry name" value="Mrp_NBP35"/>
    <property type="match status" value="1"/>
</dbReference>
<keyword evidence="3 9" id="KW-0479">Metal-binding</keyword>
<evidence type="ECO:0000256" key="2">
    <source>
        <dbReference type="ARBA" id="ARBA00008205"/>
    </source>
</evidence>
<sequence>MTTLADRVREALATVVDPEIRRPITELDMVRSVDVSAETDGAARVRVGVDLTVAGCPLQSTIVRDVTAAVEALDGVAGVDVDLGVMTADQRAALRSRLRGGDGDPVIPFSQPGSLTKVYAIASGKGGVGKSSVTANLAVALAAEGLNVGVVDADIYGFSIPRMLGVDRPPTRVDSMLLPPIAHGVKVVSIGMFVPAGQPVVWRGPMLHRALEQFLADVFWGDLDVLLLDLPPGTGDIAISVAQLLPGSQIVVVTTPQAAAAEVAARAGSIAVQTHQGVVGVVENMSWLEQPDGTRLEVFGSGGGERVARSLGEALGTDVPLLGQVPLDVAVREAGDDGTPAVLAAPDSPGARVLRDVARSLAAHKRGLAGRRLDVSPARP</sequence>
<evidence type="ECO:0000256" key="3">
    <source>
        <dbReference type="ARBA" id="ARBA00022723"/>
    </source>
</evidence>
<name>A0A4P6EPX3_9MICO</name>
<dbReference type="AlphaFoldDB" id="A0A4P6EPX3"/>
<organism evidence="11 12">
    <name type="scientific">Xylanimonas allomyrinae</name>
    <dbReference type="NCBI Taxonomy" id="2509459"/>
    <lineage>
        <taxon>Bacteria</taxon>
        <taxon>Bacillati</taxon>
        <taxon>Actinomycetota</taxon>
        <taxon>Actinomycetes</taxon>
        <taxon>Micrococcales</taxon>
        <taxon>Promicromonosporaceae</taxon>
        <taxon>Xylanimonas</taxon>
    </lineage>
</organism>
<dbReference type="Gene3D" id="3.40.50.300">
    <property type="entry name" value="P-loop containing nucleotide triphosphate hydrolases"/>
    <property type="match status" value="1"/>
</dbReference>
<dbReference type="InterPro" id="IPR034904">
    <property type="entry name" value="FSCA_dom_sf"/>
</dbReference>
<keyword evidence="7 9" id="KW-0408">Iron</keyword>
<evidence type="ECO:0000256" key="6">
    <source>
        <dbReference type="ARBA" id="ARBA00022840"/>
    </source>
</evidence>
<keyword evidence="6 9" id="KW-0067">ATP-binding</keyword>
<keyword evidence="4 9" id="KW-0547">Nucleotide-binding</keyword>
<dbReference type="CDD" id="cd02037">
    <property type="entry name" value="Mrp_NBP35"/>
    <property type="match status" value="1"/>
</dbReference>
<feature type="binding site" evidence="9">
    <location>
        <begin position="124"/>
        <end position="131"/>
    </location>
    <ligand>
        <name>ATP</name>
        <dbReference type="ChEBI" id="CHEBI:30616"/>
    </ligand>
</feature>
<dbReference type="InterPro" id="IPR033756">
    <property type="entry name" value="YlxH/NBP35"/>
</dbReference>
<evidence type="ECO:0000256" key="1">
    <source>
        <dbReference type="ARBA" id="ARBA00007352"/>
    </source>
</evidence>
<evidence type="ECO:0000256" key="4">
    <source>
        <dbReference type="ARBA" id="ARBA00022741"/>
    </source>
</evidence>
<dbReference type="SUPFAM" id="SSF52540">
    <property type="entry name" value="P-loop containing nucleoside triphosphate hydrolases"/>
    <property type="match status" value="1"/>
</dbReference>
<dbReference type="Proteomes" id="UP000291758">
    <property type="component" value="Chromosome"/>
</dbReference>
<comment type="subunit">
    <text evidence="9">Homodimer.</text>
</comment>
<evidence type="ECO:0000313" key="12">
    <source>
        <dbReference type="Proteomes" id="UP000291758"/>
    </source>
</evidence>
<dbReference type="GO" id="GO:0016887">
    <property type="term" value="F:ATP hydrolysis activity"/>
    <property type="evidence" value="ECO:0007669"/>
    <property type="project" value="UniProtKB-UniRule"/>
</dbReference>
<evidence type="ECO:0000256" key="8">
    <source>
        <dbReference type="ARBA" id="ARBA00023014"/>
    </source>
</evidence>
<evidence type="ECO:0000313" key="11">
    <source>
        <dbReference type="EMBL" id="QAY64536.1"/>
    </source>
</evidence>
<dbReference type="RefSeq" id="WP_129205678.1">
    <property type="nucleotide sequence ID" value="NZ_CP035495.1"/>
</dbReference>
<dbReference type="GO" id="GO:0051539">
    <property type="term" value="F:4 iron, 4 sulfur cluster binding"/>
    <property type="evidence" value="ECO:0007669"/>
    <property type="project" value="TreeGrafter"/>
</dbReference>
<dbReference type="KEGG" id="xyl:ET495_16460"/>
<dbReference type="Gene3D" id="3.30.300.130">
    <property type="entry name" value="Fe-S cluster assembly (FSCA)"/>
    <property type="match status" value="1"/>
</dbReference>
<comment type="function">
    <text evidence="9">Binds and transfers iron-sulfur (Fe-S) clusters to target apoproteins. Can hydrolyze ATP.</text>
</comment>
<gene>
    <name evidence="11" type="ORF">ET495_16460</name>
</gene>
<dbReference type="FunFam" id="3.40.50.300:FF:000304">
    <property type="entry name" value="Iron-sulfur cluster carrier protein"/>
    <property type="match status" value="1"/>
</dbReference>
<dbReference type="EMBL" id="CP035495">
    <property type="protein sequence ID" value="QAY64536.1"/>
    <property type="molecule type" value="Genomic_DNA"/>
</dbReference>
<dbReference type="InterPro" id="IPR044304">
    <property type="entry name" value="NUBPL-like"/>
</dbReference>
<dbReference type="GO" id="GO:0005524">
    <property type="term" value="F:ATP binding"/>
    <property type="evidence" value="ECO:0007669"/>
    <property type="project" value="UniProtKB-UniRule"/>
</dbReference>
<dbReference type="InterPro" id="IPR002744">
    <property type="entry name" value="MIP18-like"/>
</dbReference>
<dbReference type="InterPro" id="IPR019591">
    <property type="entry name" value="Mrp/NBP35_ATP-bd"/>
</dbReference>
<reference evidence="11 12" key="1">
    <citation type="submission" date="2019-01" db="EMBL/GenBank/DDBJ databases">
        <title>Genome sequencing of strain 2JSPR-7.</title>
        <authorList>
            <person name="Heo J."/>
            <person name="Kim S.-J."/>
            <person name="Kim J.-S."/>
            <person name="Hong S.-B."/>
            <person name="Kwon S.-W."/>
        </authorList>
    </citation>
    <scope>NUCLEOTIDE SEQUENCE [LARGE SCALE GENOMIC DNA]</scope>
    <source>
        <strain evidence="11 12">2JSPR-7</strain>
    </source>
</reference>
<dbReference type="Pfam" id="PF10609">
    <property type="entry name" value="ParA"/>
    <property type="match status" value="1"/>
</dbReference>
<evidence type="ECO:0000256" key="7">
    <source>
        <dbReference type="ARBA" id="ARBA00023004"/>
    </source>
</evidence>
<dbReference type="SUPFAM" id="SSF117916">
    <property type="entry name" value="Fe-S cluster assembly (FSCA) domain-like"/>
    <property type="match status" value="1"/>
</dbReference>
<proteinExistence type="inferred from homology"/>
<dbReference type="OrthoDB" id="9809679at2"/>
<dbReference type="GO" id="GO:0046872">
    <property type="term" value="F:metal ion binding"/>
    <property type="evidence" value="ECO:0007669"/>
    <property type="project" value="UniProtKB-KW"/>
</dbReference>
<evidence type="ECO:0000256" key="5">
    <source>
        <dbReference type="ARBA" id="ARBA00022801"/>
    </source>
</evidence>